<dbReference type="Gene3D" id="1.10.20.60">
    <property type="entry name" value="Glu-tRNAGln amidotransferase C subunit, N-terminal domain"/>
    <property type="match status" value="1"/>
</dbReference>
<accession>A0A1F6YR66</accession>
<dbReference type="GO" id="GO:0006450">
    <property type="term" value="P:regulation of translational fidelity"/>
    <property type="evidence" value="ECO:0007669"/>
    <property type="project" value="InterPro"/>
</dbReference>
<evidence type="ECO:0008006" key="3">
    <source>
        <dbReference type="Google" id="ProtNLM"/>
    </source>
</evidence>
<dbReference type="EMBL" id="MFWB01000016">
    <property type="protein sequence ID" value="OGJ08817.1"/>
    <property type="molecule type" value="Genomic_DNA"/>
</dbReference>
<evidence type="ECO:0000313" key="1">
    <source>
        <dbReference type="EMBL" id="OGJ08817.1"/>
    </source>
</evidence>
<protein>
    <recommendedName>
        <fullName evidence="3">Aspartyl/glutamyl-tRNA(Asn/Gln) amidotransferase subunit C</fullName>
    </recommendedName>
</protein>
<dbReference type="AlphaFoldDB" id="A0A1F6YR66"/>
<organism evidence="1 2">
    <name type="scientific">Candidatus Nomurabacteria bacterium RIFOXYB1_FULL_39_16</name>
    <dbReference type="NCBI Taxonomy" id="1801803"/>
    <lineage>
        <taxon>Bacteria</taxon>
        <taxon>Candidatus Nomuraibacteriota</taxon>
    </lineage>
</organism>
<evidence type="ECO:0000313" key="2">
    <source>
        <dbReference type="Proteomes" id="UP000177047"/>
    </source>
</evidence>
<name>A0A1F6YR66_9BACT</name>
<dbReference type="Pfam" id="PF02686">
    <property type="entry name" value="GatC"/>
    <property type="match status" value="1"/>
</dbReference>
<dbReference type="InterPro" id="IPR036113">
    <property type="entry name" value="Asp/Glu-ADT_sf_sub_c"/>
</dbReference>
<dbReference type="Proteomes" id="UP000177047">
    <property type="component" value="Unassembled WGS sequence"/>
</dbReference>
<sequence length="90" mass="10326">MEIKDVEKLAELVKIELSEEEKKTILKDMDGILAYVKAIEEVDVGNVTAQYGLHNIWREDETGSREFKKELVTSQFPDAQDGFLKVKKIL</sequence>
<dbReference type="STRING" id="1801803.A2356_00120"/>
<proteinExistence type="predicted"/>
<comment type="caution">
    <text evidence="1">The sequence shown here is derived from an EMBL/GenBank/DDBJ whole genome shotgun (WGS) entry which is preliminary data.</text>
</comment>
<gene>
    <name evidence="1" type="ORF">A2356_00120</name>
</gene>
<reference evidence="1 2" key="1">
    <citation type="journal article" date="2016" name="Nat. Commun.">
        <title>Thousands of microbial genomes shed light on interconnected biogeochemical processes in an aquifer system.</title>
        <authorList>
            <person name="Anantharaman K."/>
            <person name="Brown C.T."/>
            <person name="Hug L.A."/>
            <person name="Sharon I."/>
            <person name="Castelle C.J."/>
            <person name="Probst A.J."/>
            <person name="Thomas B.C."/>
            <person name="Singh A."/>
            <person name="Wilkins M.J."/>
            <person name="Karaoz U."/>
            <person name="Brodie E.L."/>
            <person name="Williams K.H."/>
            <person name="Hubbard S.S."/>
            <person name="Banfield J.F."/>
        </authorList>
    </citation>
    <scope>NUCLEOTIDE SEQUENCE [LARGE SCALE GENOMIC DNA]</scope>
</reference>
<dbReference type="NCBIfam" id="TIGR00135">
    <property type="entry name" value="gatC"/>
    <property type="match status" value="1"/>
</dbReference>
<dbReference type="SUPFAM" id="SSF141000">
    <property type="entry name" value="Glu-tRNAGln amidotransferase C subunit"/>
    <property type="match status" value="1"/>
</dbReference>
<dbReference type="InterPro" id="IPR003837">
    <property type="entry name" value="GatC"/>
</dbReference>